<dbReference type="Pfam" id="PF12763">
    <property type="entry name" value="EH"/>
    <property type="match status" value="2"/>
</dbReference>
<dbReference type="CDD" id="cd00051">
    <property type="entry name" value="EFh"/>
    <property type="match status" value="1"/>
</dbReference>
<feature type="domain" description="EF-hand" evidence="2">
    <location>
        <begin position="233"/>
        <end position="268"/>
    </location>
</feature>
<dbReference type="AlphaFoldDB" id="A0A813I5F3"/>
<dbReference type="EMBL" id="CAJNNW010003851">
    <property type="protein sequence ID" value="CAE8645781.1"/>
    <property type="molecule type" value="Genomic_DNA"/>
</dbReference>
<reference evidence="3" key="1">
    <citation type="submission" date="2021-02" db="EMBL/GenBank/DDBJ databases">
        <authorList>
            <person name="Dougan E. K."/>
            <person name="Rhodes N."/>
            <person name="Thang M."/>
            <person name="Chan C."/>
        </authorList>
    </citation>
    <scope>NUCLEOTIDE SEQUENCE</scope>
</reference>
<dbReference type="GO" id="GO:0005509">
    <property type="term" value="F:calcium ion binding"/>
    <property type="evidence" value="ECO:0007669"/>
    <property type="project" value="InterPro"/>
</dbReference>
<dbReference type="InterPro" id="IPR052603">
    <property type="entry name" value="EFCB6"/>
</dbReference>
<dbReference type="SMART" id="SM00054">
    <property type="entry name" value="EFh"/>
    <property type="match status" value="5"/>
</dbReference>
<proteinExistence type="predicted"/>
<feature type="domain" description="EF-hand" evidence="2">
    <location>
        <begin position="47"/>
        <end position="82"/>
    </location>
</feature>
<name>A0A813I5F3_POLGL</name>
<dbReference type="Pfam" id="PF13202">
    <property type="entry name" value="EF-hand_5"/>
    <property type="match status" value="3"/>
</dbReference>
<accession>A0A813I5F3</accession>
<evidence type="ECO:0000256" key="1">
    <source>
        <dbReference type="ARBA" id="ARBA00022837"/>
    </source>
</evidence>
<keyword evidence="1" id="KW-0106">Calcium</keyword>
<evidence type="ECO:0000259" key="2">
    <source>
        <dbReference type="PROSITE" id="PS50222"/>
    </source>
</evidence>
<dbReference type="PROSITE" id="PS00018">
    <property type="entry name" value="EF_HAND_1"/>
    <property type="match status" value="1"/>
</dbReference>
<dbReference type="InterPro" id="IPR018247">
    <property type="entry name" value="EF_Hand_1_Ca_BS"/>
</dbReference>
<dbReference type="Proteomes" id="UP000626109">
    <property type="component" value="Unassembled WGS sequence"/>
</dbReference>
<evidence type="ECO:0000313" key="4">
    <source>
        <dbReference type="Proteomes" id="UP000626109"/>
    </source>
</evidence>
<feature type="domain" description="EF-hand" evidence="2">
    <location>
        <begin position="148"/>
        <end position="183"/>
    </location>
</feature>
<dbReference type="Gene3D" id="1.10.238.10">
    <property type="entry name" value="EF-hand"/>
    <property type="match status" value="4"/>
</dbReference>
<comment type="caution">
    <text evidence="3">The sequence shown here is derived from an EMBL/GenBank/DDBJ whole genome shotgun (WGS) entry which is preliminary data.</text>
</comment>
<gene>
    <name evidence="3" type="ORF">PGLA2088_LOCUS4212</name>
</gene>
<dbReference type="InterPro" id="IPR000261">
    <property type="entry name" value="EH_dom"/>
</dbReference>
<dbReference type="SUPFAM" id="SSF47473">
    <property type="entry name" value="EF-hand"/>
    <property type="match status" value="3"/>
</dbReference>
<protein>
    <recommendedName>
        <fullName evidence="2">EF-hand domain-containing protein</fullName>
    </recommendedName>
</protein>
<sequence>MHCRRVAETLRGQGKTADQLFDALAGVKDAVHWPDFRAFFAQFQQDLSNQQLEQLWQTFDKDGDGSVSREEFTRTLGVVDSAAKAATAQVCLRVAAALQREDVCVRVTAALEREGKSIDSLFTALAGGKQEVTWPDFRALFAQLEPGLLEQHLLQLWKTFDKNGDGGVSRDEFLNAMTNVKSSALQDVCVRVTAALEREGKSIGSLFTALAGGKQEVTWPDFRALFAQLEPALLEEQLAQLWKTFDKNGDGGVSRDEFLNAMTIVKSSVLQDVCVRVTAALEKEGKSIDSLFTALAGGKQEVTWPDFHALFAQLEPGLLEEQLAQLWKTFDKNGDGGVCMRVTAALEREGKSIDSLFTALAGGKQEVTWTFDKNGDGGVSRDEFLQAVWQLVLFVICVLQDVCVRVTAALEREGKSIDSLFTALAGGKQEVTWPDFRALFAQLLWKTFDKNGDGGVSREEFLPLCGS</sequence>
<dbReference type="InterPro" id="IPR002048">
    <property type="entry name" value="EF_hand_dom"/>
</dbReference>
<dbReference type="PROSITE" id="PS50222">
    <property type="entry name" value="EF_HAND_2"/>
    <property type="match status" value="3"/>
</dbReference>
<organism evidence="3 4">
    <name type="scientific">Polarella glacialis</name>
    <name type="common">Dinoflagellate</name>
    <dbReference type="NCBI Taxonomy" id="89957"/>
    <lineage>
        <taxon>Eukaryota</taxon>
        <taxon>Sar</taxon>
        <taxon>Alveolata</taxon>
        <taxon>Dinophyceae</taxon>
        <taxon>Suessiales</taxon>
        <taxon>Suessiaceae</taxon>
        <taxon>Polarella</taxon>
    </lineage>
</organism>
<dbReference type="PANTHER" id="PTHR20875:SF0">
    <property type="entry name" value="GH12158P"/>
    <property type="match status" value="1"/>
</dbReference>
<dbReference type="InterPro" id="IPR011992">
    <property type="entry name" value="EF-hand-dom_pair"/>
</dbReference>
<dbReference type="PANTHER" id="PTHR20875">
    <property type="entry name" value="EF-HAND CALCIUM-BINDING DOMAIN-CONTAINING PROTEIN 6-RELATED"/>
    <property type="match status" value="1"/>
</dbReference>
<evidence type="ECO:0000313" key="3">
    <source>
        <dbReference type="EMBL" id="CAE8645781.1"/>
    </source>
</evidence>